<evidence type="ECO:0000259" key="15">
    <source>
        <dbReference type="PROSITE" id="PS51384"/>
    </source>
</evidence>
<keyword evidence="7 12" id="KW-0521">NADP</keyword>
<evidence type="ECO:0000256" key="8">
    <source>
        <dbReference type="ARBA" id="ARBA00022982"/>
    </source>
</evidence>
<evidence type="ECO:0000256" key="13">
    <source>
        <dbReference type="SAM" id="MobiDB-lite"/>
    </source>
</evidence>
<keyword evidence="10" id="KW-0198">Cysteine biosynthesis</keyword>
<dbReference type="Pfam" id="PF00258">
    <property type="entry name" value="Flavodoxin_1"/>
    <property type="match status" value="1"/>
</dbReference>
<dbReference type="PIRSF" id="PIRSF000207">
    <property type="entry name" value="SiR-FP_CysJ"/>
    <property type="match status" value="1"/>
</dbReference>
<gene>
    <name evidence="16" type="ORF">F8O01_10990</name>
</gene>
<dbReference type="GO" id="GO:0004783">
    <property type="term" value="F:sulfite reductase (NADPH) activity"/>
    <property type="evidence" value="ECO:0007669"/>
    <property type="project" value="UniProtKB-EC"/>
</dbReference>
<dbReference type="Proteomes" id="UP000467240">
    <property type="component" value="Unassembled WGS sequence"/>
</dbReference>
<dbReference type="InterPro" id="IPR003097">
    <property type="entry name" value="CysJ-like_FAD-binding"/>
</dbReference>
<dbReference type="PRINTS" id="PR00371">
    <property type="entry name" value="FPNCR"/>
</dbReference>
<evidence type="ECO:0000256" key="9">
    <source>
        <dbReference type="ARBA" id="ARBA00023002"/>
    </source>
</evidence>
<evidence type="ECO:0000256" key="12">
    <source>
        <dbReference type="PIRSR" id="PIRSR000207-1"/>
    </source>
</evidence>
<dbReference type="SUPFAM" id="SSF52343">
    <property type="entry name" value="Ferredoxin reductase-like, C-terminal NADP-linked domain"/>
    <property type="match status" value="1"/>
</dbReference>
<dbReference type="Gene3D" id="3.40.50.360">
    <property type="match status" value="1"/>
</dbReference>
<feature type="binding site" evidence="12">
    <location>
        <begin position="147"/>
        <end position="156"/>
    </location>
    <ligand>
        <name>FMN</name>
        <dbReference type="ChEBI" id="CHEBI:58210"/>
    </ligand>
</feature>
<dbReference type="InterPro" id="IPR008254">
    <property type="entry name" value="Flavodoxin/NO_synth"/>
</dbReference>
<evidence type="ECO:0000256" key="7">
    <source>
        <dbReference type="ARBA" id="ARBA00022857"/>
    </source>
</evidence>
<keyword evidence="17" id="KW-1185">Reference proteome</keyword>
<dbReference type="PANTHER" id="PTHR19384:SF128">
    <property type="entry name" value="NADPH OXIDOREDUCTASE A"/>
    <property type="match status" value="1"/>
</dbReference>
<dbReference type="GO" id="GO:0019344">
    <property type="term" value="P:cysteine biosynthetic process"/>
    <property type="evidence" value="ECO:0007669"/>
    <property type="project" value="UniProtKB-KW"/>
</dbReference>
<evidence type="ECO:0000256" key="6">
    <source>
        <dbReference type="ARBA" id="ARBA00022827"/>
    </source>
</evidence>
<accession>A0A7J5BSL8</accession>
<feature type="binding site" evidence="12">
    <location>
        <begin position="111"/>
        <end position="114"/>
    </location>
    <ligand>
        <name>FMN</name>
        <dbReference type="ChEBI" id="CHEBI:58210"/>
    </ligand>
</feature>
<feature type="compositionally biased region" description="Low complexity" evidence="13">
    <location>
        <begin position="210"/>
        <end position="220"/>
    </location>
</feature>
<dbReference type="GO" id="GO:0005829">
    <property type="term" value="C:cytosol"/>
    <property type="evidence" value="ECO:0007669"/>
    <property type="project" value="TreeGrafter"/>
</dbReference>
<dbReference type="Pfam" id="PF00667">
    <property type="entry name" value="FAD_binding_1"/>
    <property type="match status" value="1"/>
</dbReference>
<keyword evidence="8" id="KW-0249">Electron transport</keyword>
<keyword evidence="9" id="KW-0560">Oxidoreductase</keyword>
<dbReference type="GO" id="GO:0050660">
    <property type="term" value="F:flavin adenine dinucleotide binding"/>
    <property type="evidence" value="ECO:0007669"/>
    <property type="project" value="InterPro"/>
</dbReference>
<evidence type="ECO:0000313" key="17">
    <source>
        <dbReference type="Proteomes" id="UP000467240"/>
    </source>
</evidence>
<dbReference type="AlphaFoldDB" id="A0A7J5BSL8"/>
<dbReference type="RefSeq" id="WP_158040912.1">
    <property type="nucleotide sequence ID" value="NZ_JACCFV010000001.1"/>
</dbReference>
<proteinExistence type="predicted"/>
<keyword evidence="2" id="KW-0813">Transport</keyword>
<dbReference type="PROSITE" id="PS51384">
    <property type="entry name" value="FAD_FR"/>
    <property type="match status" value="1"/>
</dbReference>
<dbReference type="InterPro" id="IPR039261">
    <property type="entry name" value="FNR_nucleotide-bd"/>
</dbReference>
<comment type="caution">
    <text evidence="16">The sequence shown here is derived from an EMBL/GenBank/DDBJ whole genome shotgun (WGS) entry which is preliminary data.</text>
</comment>
<dbReference type="PANTHER" id="PTHR19384">
    <property type="entry name" value="NITRIC OXIDE SYNTHASE-RELATED"/>
    <property type="match status" value="1"/>
</dbReference>
<name>A0A7J5BSL8_9MICO</name>
<feature type="domain" description="Flavodoxin-like" evidence="14">
    <location>
        <begin position="58"/>
        <end position="196"/>
    </location>
</feature>
<dbReference type="InterPro" id="IPR023173">
    <property type="entry name" value="NADPH_Cyt_P450_Rdtase_alpha"/>
</dbReference>
<dbReference type="SUPFAM" id="SSF63380">
    <property type="entry name" value="Riboflavin synthase domain-like"/>
    <property type="match status" value="1"/>
</dbReference>
<evidence type="ECO:0000313" key="16">
    <source>
        <dbReference type="EMBL" id="KAB1655964.1"/>
    </source>
</evidence>
<feature type="binding site" evidence="12">
    <location>
        <begin position="379"/>
        <end position="382"/>
    </location>
    <ligand>
        <name>FAD</name>
        <dbReference type="ChEBI" id="CHEBI:57692"/>
    </ligand>
</feature>
<organism evidence="16 17">
    <name type="scientific">Pseudoclavibacter chungangensis</name>
    <dbReference type="NCBI Taxonomy" id="587635"/>
    <lineage>
        <taxon>Bacteria</taxon>
        <taxon>Bacillati</taxon>
        <taxon>Actinomycetota</taxon>
        <taxon>Actinomycetes</taxon>
        <taxon>Micrococcales</taxon>
        <taxon>Microbacteriaceae</taxon>
        <taxon>Pseudoclavibacter</taxon>
    </lineage>
</organism>
<evidence type="ECO:0000256" key="1">
    <source>
        <dbReference type="ARBA" id="ARBA00012604"/>
    </source>
</evidence>
<feature type="binding site" evidence="12">
    <location>
        <position position="557"/>
    </location>
    <ligand>
        <name>NADP(+)</name>
        <dbReference type="ChEBI" id="CHEBI:58349"/>
    </ligand>
</feature>
<evidence type="ECO:0000256" key="3">
    <source>
        <dbReference type="ARBA" id="ARBA00022605"/>
    </source>
</evidence>
<feature type="binding site" evidence="12">
    <location>
        <begin position="521"/>
        <end position="525"/>
    </location>
    <ligand>
        <name>NADP(+)</name>
        <dbReference type="ChEBI" id="CHEBI:58349"/>
    </ligand>
</feature>
<feature type="domain" description="FAD-binding FR-type" evidence="15">
    <location>
        <begin position="229"/>
        <end position="444"/>
    </location>
</feature>
<keyword evidence="5 12" id="KW-0288">FMN</keyword>
<evidence type="ECO:0000259" key="14">
    <source>
        <dbReference type="PROSITE" id="PS50902"/>
    </source>
</evidence>
<evidence type="ECO:0000256" key="10">
    <source>
        <dbReference type="ARBA" id="ARBA00023192"/>
    </source>
</evidence>
<dbReference type="InterPro" id="IPR001709">
    <property type="entry name" value="Flavoprot_Pyr_Nucl_cyt_Rdtase"/>
</dbReference>
<dbReference type="Pfam" id="PF00175">
    <property type="entry name" value="NAD_binding_1"/>
    <property type="match status" value="1"/>
</dbReference>
<comment type="cofactor">
    <cofactor evidence="12">
        <name>FAD</name>
        <dbReference type="ChEBI" id="CHEBI:57692"/>
    </cofactor>
    <text evidence="12">Binds 1 FAD per subunit.</text>
</comment>
<protein>
    <recommendedName>
        <fullName evidence="1">assimilatory sulfite reductase (NADPH)</fullName>
        <ecNumber evidence="1">1.8.1.2</ecNumber>
    </recommendedName>
</protein>
<dbReference type="PROSITE" id="PS50902">
    <property type="entry name" value="FLAVODOXIN_LIKE"/>
    <property type="match status" value="1"/>
</dbReference>
<dbReference type="CDD" id="cd06199">
    <property type="entry name" value="SiR"/>
    <property type="match status" value="1"/>
</dbReference>
<dbReference type="SUPFAM" id="SSF52218">
    <property type="entry name" value="Flavoproteins"/>
    <property type="match status" value="1"/>
</dbReference>
<dbReference type="Gene3D" id="3.40.50.80">
    <property type="entry name" value="Nucleotide-binding domain of ferredoxin-NADP reductase (FNR) module"/>
    <property type="match status" value="1"/>
</dbReference>
<dbReference type="InterPro" id="IPR017927">
    <property type="entry name" value="FAD-bd_FR_type"/>
</dbReference>
<feature type="binding site" evidence="12">
    <location>
        <begin position="515"/>
        <end position="516"/>
    </location>
    <ligand>
        <name>NADP(+)</name>
        <dbReference type="ChEBI" id="CHEBI:58349"/>
    </ligand>
</feature>
<dbReference type="EMBL" id="WBJZ01000013">
    <property type="protein sequence ID" value="KAB1655964.1"/>
    <property type="molecule type" value="Genomic_DNA"/>
</dbReference>
<feature type="binding site" evidence="12">
    <location>
        <begin position="397"/>
        <end position="399"/>
    </location>
    <ligand>
        <name>FAD</name>
        <dbReference type="ChEBI" id="CHEBI:57692"/>
    </ligand>
</feature>
<feature type="binding site" evidence="12">
    <location>
        <begin position="415"/>
        <end position="418"/>
    </location>
    <ligand>
        <name>FAD</name>
        <dbReference type="ChEBI" id="CHEBI:57692"/>
    </ligand>
</feature>
<feature type="binding site" evidence="12">
    <location>
        <position position="595"/>
    </location>
    <ligand>
        <name>FAD</name>
        <dbReference type="ChEBI" id="CHEBI:57692"/>
    </ligand>
</feature>
<dbReference type="EC" id="1.8.1.2" evidence="1"/>
<comment type="catalytic activity">
    <reaction evidence="11">
        <text>hydrogen sulfide + 3 NADP(+) + 3 H2O = sulfite + 3 NADPH + 4 H(+)</text>
        <dbReference type="Rhea" id="RHEA:13801"/>
        <dbReference type="ChEBI" id="CHEBI:15377"/>
        <dbReference type="ChEBI" id="CHEBI:15378"/>
        <dbReference type="ChEBI" id="CHEBI:17359"/>
        <dbReference type="ChEBI" id="CHEBI:29919"/>
        <dbReference type="ChEBI" id="CHEBI:57783"/>
        <dbReference type="ChEBI" id="CHEBI:58349"/>
        <dbReference type="EC" id="1.8.1.2"/>
    </reaction>
</comment>
<dbReference type="Gene3D" id="2.40.30.10">
    <property type="entry name" value="Translation factors"/>
    <property type="match status" value="1"/>
</dbReference>
<dbReference type="GO" id="GO:0010181">
    <property type="term" value="F:FMN binding"/>
    <property type="evidence" value="ECO:0007669"/>
    <property type="project" value="InterPro"/>
</dbReference>
<comment type="cofactor">
    <cofactor evidence="12">
        <name>FMN</name>
        <dbReference type="ChEBI" id="CHEBI:58210"/>
    </cofactor>
    <text evidence="12">Binds 1 FMN per subunit.</text>
</comment>
<dbReference type="Gene3D" id="1.20.990.10">
    <property type="entry name" value="NADPH-cytochrome p450 Reductase, Chain A, domain 3"/>
    <property type="match status" value="1"/>
</dbReference>
<dbReference type="InterPro" id="IPR001433">
    <property type="entry name" value="OxRdtase_FAD/NAD-bd"/>
</dbReference>
<keyword evidence="3" id="KW-0028">Amino-acid biosynthesis</keyword>
<sequence length="595" mass="63774">MSELVWDQALGAPPATLDPIFADAPFSAEQRAWLSGFLAGIAAGKAASGPTTTATLTVQVLYGTQTGNSLELAETAAGALRGSGLGAELRELDAVSPGDLAAASHVLVITSTYGEGEMPDNAELFWDALAGEAAPRLEQLSFSVLALGDSGYDDFCQAGKLIDLRLEQLGATRIEPRVDCDVDFDGPAAGWTERVTAALVALAPAGTAAAPQSSPTAVPARPRSRWNRNTPSASRLAVNRVVSGPGSAKEIRHFEFDLGDSDIGYSAGDALAVVPRNDPGLVGALLERLGIDPEDDVDGVPVEQRLHAEWEIRTPSKDLVAGLAERAPASELASMVRRDDRETLDSWLWGRDVLDLLEETGVRLTADELGGLLRPLQARQYSISSSPLHSPDRIHLTIASVRHAGPGGSSRVRGGVCSTFLADRCGDDGAVGIFPQPNHAFSVPEDPSTPIIMIGPGTGIAPFRGFLQERAASGATGGNWLFFGDQHRASDFIYEDELTDYRERGLLTRLDLAFSRDQTDKIYVQTRMREAATELYRWVDEGAYLYVCGDASRMAKDVDRALHDVVESVRGLGDDDAAEYVAALKREKRYVRDVY</sequence>
<dbReference type="InterPro" id="IPR010199">
    <property type="entry name" value="CysJ"/>
</dbReference>
<keyword evidence="6 12" id="KW-0274">FAD</keyword>
<keyword evidence="4" id="KW-0285">Flavoprotein</keyword>
<feature type="region of interest" description="Disordered" evidence="13">
    <location>
        <begin position="210"/>
        <end position="230"/>
    </location>
</feature>
<dbReference type="InterPro" id="IPR017938">
    <property type="entry name" value="Riboflavin_synthase-like_b-brl"/>
</dbReference>
<dbReference type="FunFam" id="3.40.50.80:FF:000001">
    <property type="entry name" value="NADPH--cytochrome P450 reductase 1"/>
    <property type="match status" value="1"/>
</dbReference>
<evidence type="ECO:0000256" key="5">
    <source>
        <dbReference type="ARBA" id="ARBA00022643"/>
    </source>
</evidence>
<evidence type="ECO:0000256" key="11">
    <source>
        <dbReference type="ARBA" id="ARBA00052219"/>
    </source>
</evidence>
<dbReference type="InterPro" id="IPR029039">
    <property type="entry name" value="Flavoprotein-like_sf"/>
</dbReference>
<evidence type="ECO:0000256" key="4">
    <source>
        <dbReference type="ARBA" id="ARBA00022630"/>
    </source>
</evidence>
<reference evidence="16 17" key="1">
    <citation type="submission" date="2019-09" db="EMBL/GenBank/DDBJ databases">
        <title>Phylogeny of genus Pseudoclavibacter and closely related genus.</title>
        <authorList>
            <person name="Li Y."/>
        </authorList>
    </citation>
    <scope>NUCLEOTIDE SEQUENCE [LARGE SCALE GENOMIC DNA]</scope>
    <source>
        <strain evidence="16 17">DSM 23821</strain>
    </source>
</reference>
<dbReference type="OrthoDB" id="7376058at2"/>
<dbReference type="InterPro" id="IPR001094">
    <property type="entry name" value="Flavdoxin-like"/>
</dbReference>
<dbReference type="PRINTS" id="PR00369">
    <property type="entry name" value="FLAVODOXIN"/>
</dbReference>
<evidence type="ECO:0000256" key="2">
    <source>
        <dbReference type="ARBA" id="ARBA00022448"/>
    </source>
</evidence>